<dbReference type="Proteomes" id="UP000830639">
    <property type="component" value="Chromosome"/>
</dbReference>
<accession>A0ABY4JNU3</accession>
<dbReference type="EMBL" id="CP096034">
    <property type="protein sequence ID" value="UPM55512.1"/>
    <property type="molecule type" value="Genomic_DNA"/>
</dbReference>
<name>A0ABY4JNU3_9BACI</name>
<protein>
    <submittedName>
        <fullName evidence="2">Uncharacterized protein</fullName>
    </submittedName>
</protein>
<keyword evidence="3" id="KW-1185">Reference proteome</keyword>
<feature type="region of interest" description="Disordered" evidence="1">
    <location>
        <begin position="161"/>
        <end position="185"/>
    </location>
</feature>
<proteinExistence type="predicted"/>
<gene>
    <name evidence="2" type="ORF">MY490_06665</name>
</gene>
<organism evidence="2 3">
    <name type="scientific">Gottfriedia acidiceleris</name>
    <dbReference type="NCBI Taxonomy" id="371036"/>
    <lineage>
        <taxon>Bacteria</taxon>
        <taxon>Bacillati</taxon>
        <taxon>Bacillota</taxon>
        <taxon>Bacilli</taxon>
        <taxon>Bacillales</taxon>
        <taxon>Bacillaceae</taxon>
        <taxon>Gottfriedia</taxon>
    </lineage>
</organism>
<feature type="compositionally biased region" description="Basic and acidic residues" evidence="1">
    <location>
        <begin position="161"/>
        <end position="171"/>
    </location>
</feature>
<evidence type="ECO:0000256" key="1">
    <source>
        <dbReference type="SAM" id="MobiDB-lite"/>
    </source>
</evidence>
<feature type="compositionally biased region" description="Polar residues" evidence="1">
    <location>
        <begin position="172"/>
        <end position="182"/>
    </location>
</feature>
<evidence type="ECO:0000313" key="3">
    <source>
        <dbReference type="Proteomes" id="UP000830639"/>
    </source>
</evidence>
<reference evidence="2 3" key="1">
    <citation type="submission" date="2022-04" db="EMBL/GenBank/DDBJ databases">
        <title>Mechanism of arsenic methylation and mitigation arsenic toxicity by Bacillus sp. LH14 from an Arsenic-Contaminated Paddy Soil.</title>
        <authorList>
            <person name="Wang D."/>
        </authorList>
    </citation>
    <scope>NUCLEOTIDE SEQUENCE [LARGE SCALE GENOMIC DNA]</scope>
    <source>
        <strain evidence="2 3">LH14</strain>
    </source>
</reference>
<sequence length="272" mass="30976">MQKKFISRKKEWYFLVITLLALVITSIPIKSNAENVDSKNTLIKVLFRQTYKVDWNEVSEKEKNNTINLISNGDTGWSYNPDEDIFERFVTQENVEVSLENSEESKTANNNGEVVLNGDGKKLVNISVEGIDDDLSQIVDFSQNEVSIIKEMDISQILKDSEKDKYTEEPTTKLSSRATSTDPHWEIGEQGHYGDRLHCNRFNGPLGNGKYYPNHYPVAAINFIMSDCDYSLGRSTRCLADYTSNKYCAASPSSKQGKCSTFIGHYNRFHKH</sequence>
<dbReference type="RefSeq" id="WP_248268522.1">
    <property type="nucleotide sequence ID" value="NZ_CP096034.1"/>
</dbReference>
<evidence type="ECO:0000313" key="2">
    <source>
        <dbReference type="EMBL" id="UPM55512.1"/>
    </source>
</evidence>